<evidence type="ECO:0000256" key="5">
    <source>
        <dbReference type="ARBA" id="ARBA00023136"/>
    </source>
</evidence>
<dbReference type="Proteomes" id="UP000186004">
    <property type="component" value="Unassembled WGS sequence"/>
</dbReference>
<keyword evidence="4 7" id="KW-1133">Transmembrane helix</keyword>
<keyword evidence="3 7" id="KW-0812">Transmembrane</keyword>
<feature type="compositionally biased region" description="Basic and acidic residues" evidence="6">
    <location>
        <begin position="145"/>
        <end position="160"/>
    </location>
</feature>
<keyword evidence="10" id="KW-1185">Reference proteome</keyword>
<evidence type="ECO:0000256" key="3">
    <source>
        <dbReference type="ARBA" id="ARBA00022692"/>
    </source>
</evidence>
<reference evidence="9 10" key="1">
    <citation type="submission" date="2017-01" db="EMBL/GenBank/DDBJ databases">
        <authorList>
            <person name="Mah S.A."/>
            <person name="Swanson W.J."/>
            <person name="Moy G.W."/>
            <person name="Vacquier V.D."/>
        </authorList>
    </citation>
    <scope>NUCLEOTIDE SEQUENCE [LARGE SCALE GENOMIC DNA]</scope>
    <source>
        <strain evidence="9 10">DSM 45758</strain>
    </source>
</reference>
<organism evidence="9 10">
    <name type="scientific">Micromonospora avicenniae</name>
    <dbReference type="NCBI Taxonomy" id="1198245"/>
    <lineage>
        <taxon>Bacteria</taxon>
        <taxon>Bacillati</taxon>
        <taxon>Actinomycetota</taxon>
        <taxon>Actinomycetes</taxon>
        <taxon>Micromonosporales</taxon>
        <taxon>Micromonosporaceae</taxon>
        <taxon>Micromonospora</taxon>
    </lineage>
</organism>
<feature type="transmembrane region" description="Helical" evidence="7">
    <location>
        <begin position="46"/>
        <end position="67"/>
    </location>
</feature>
<keyword evidence="2" id="KW-1003">Cell membrane</keyword>
<sequence>MSARVRDDGRMVRLYALLFVAQVILAVCALISCLSAEEGQIRALPRVAWVLIILFFPLVGSIAWFLAGREKVPGPAAGGPKRWTPTRERPRQLAPDDDPEFLKSIAERSRRDDQELFRRWEDDLRRREEDLRRRETDGPDGPPRAARDGEPPREEDRPEV</sequence>
<accession>A0A1N6Y437</accession>
<evidence type="ECO:0000256" key="4">
    <source>
        <dbReference type="ARBA" id="ARBA00022989"/>
    </source>
</evidence>
<protein>
    <submittedName>
        <fullName evidence="9">Phospholipase_D-nuclease N-terminal</fullName>
    </submittedName>
</protein>
<dbReference type="EMBL" id="FTNF01000006">
    <property type="protein sequence ID" value="SIR09425.1"/>
    <property type="molecule type" value="Genomic_DNA"/>
</dbReference>
<dbReference type="AlphaFoldDB" id="A0A1N6Y437"/>
<feature type="region of interest" description="Disordered" evidence="6">
    <location>
        <begin position="71"/>
        <end position="100"/>
    </location>
</feature>
<gene>
    <name evidence="9" type="ORF">SAMN05444858_106136</name>
</gene>
<evidence type="ECO:0000256" key="1">
    <source>
        <dbReference type="ARBA" id="ARBA00004651"/>
    </source>
</evidence>
<evidence type="ECO:0000256" key="7">
    <source>
        <dbReference type="SAM" id="Phobius"/>
    </source>
</evidence>
<name>A0A1N6Y437_9ACTN</name>
<feature type="compositionally biased region" description="Basic and acidic residues" evidence="6">
    <location>
        <begin position="128"/>
        <end position="137"/>
    </location>
</feature>
<evidence type="ECO:0000313" key="10">
    <source>
        <dbReference type="Proteomes" id="UP000186004"/>
    </source>
</evidence>
<evidence type="ECO:0000313" key="9">
    <source>
        <dbReference type="EMBL" id="SIR09425.1"/>
    </source>
</evidence>
<proteinExistence type="predicted"/>
<dbReference type="InterPro" id="IPR027379">
    <property type="entry name" value="CLS_N"/>
</dbReference>
<dbReference type="STRING" id="1198245.SAMN05444858_106136"/>
<dbReference type="PROSITE" id="PS51257">
    <property type="entry name" value="PROKAR_LIPOPROTEIN"/>
    <property type="match status" value="1"/>
</dbReference>
<evidence type="ECO:0000256" key="6">
    <source>
        <dbReference type="SAM" id="MobiDB-lite"/>
    </source>
</evidence>
<feature type="region of interest" description="Disordered" evidence="6">
    <location>
        <begin position="128"/>
        <end position="160"/>
    </location>
</feature>
<comment type="subcellular location">
    <subcellularLocation>
        <location evidence="1">Cell membrane</location>
        <topology evidence="1">Multi-pass membrane protein</topology>
    </subcellularLocation>
</comment>
<dbReference type="Pfam" id="PF13396">
    <property type="entry name" value="PLDc_N"/>
    <property type="match status" value="1"/>
</dbReference>
<evidence type="ECO:0000256" key="2">
    <source>
        <dbReference type="ARBA" id="ARBA00022475"/>
    </source>
</evidence>
<dbReference type="GO" id="GO:0005886">
    <property type="term" value="C:plasma membrane"/>
    <property type="evidence" value="ECO:0007669"/>
    <property type="project" value="UniProtKB-SubCell"/>
</dbReference>
<keyword evidence="5 7" id="KW-0472">Membrane</keyword>
<feature type="domain" description="Cardiolipin synthase N-terminal" evidence="8">
    <location>
        <begin position="24"/>
        <end position="69"/>
    </location>
</feature>
<evidence type="ECO:0000259" key="8">
    <source>
        <dbReference type="Pfam" id="PF13396"/>
    </source>
</evidence>